<reference evidence="6" key="1">
    <citation type="submission" date="2022-12" db="EMBL/GenBank/DDBJ databases">
        <title>Reference genome sequencing for broad-spectrum identification of bacterial and archaeal isolates by mass spectrometry.</title>
        <authorList>
            <person name="Sekiguchi Y."/>
            <person name="Tourlousse D.M."/>
        </authorList>
    </citation>
    <scope>NUCLEOTIDE SEQUENCE</scope>
    <source>
        <strain evidence="6">301</strain>
    </source>
</reference>
<dbReference type="InterPro" id="IPR051010">
    <property type="entry name" value="BCAA_transport"/>
</dbReference>
<evidence type="ECO:0000256" key="1">
    <source>
        <dbReference type="ARBA" id="ARBA00010062"/>
    </source>
</evidence>
<evidence type="ECO:0000256" key="4">
    <source>
        <dbReference type="SAM" id="SignalP"/>
    </source>
</evidence>
<reference evidence="7 9" key="2">
    <citation type="submission" date="2023-07" db="EMBL/GenBank/DDBJ databases">
        <title>Genomic Encyclopedia of Type Strains, Phase IV (KMG-IV): sequencing the most valuable type-strain genomes for metagenomic binning, comparative biology and taxonomic classification.</title>
        <authorList>
            <person name="Goeker M."/>
        </authorList>
    </citation>
    <scope>NUCLEOTIDE SEQUENCE [LARGE SCALE GENOMIC DNA]</scope>
    <source>
        <strain evidence="7 9">DSM 338</strain>
    </source>
</reference>
<dbReference type="RefSeq" id="WP_281807828.1">
    <property type="nucleotide sequence ID" value="NZ_BSDO01000003.1"/>
</dbReference>
<dbReference type="GO" id="GO:0006865">
    <property type="term" value="P:amino acid transport"/>
    <property type="evidence" value="ECO:0007669"/>
    <property type="project" value="UniProtKB-KW"/>
</dbReference>
<dbReference type="PANTHER" id="PTHR30483">
    <property type="entry name" value="LEUCINE-SPECIFIC-BINDING PROTEIN"/>
    <property type="match status" value="1"/>
</dbReference>
<evidence type="ECO:0000259" key="5">
    <source>
        <dbReference type="Pfam" id="PF13458"/>
    </source>
</evidence>
<keyword evidence="3" id="KW-0029">Amino-acid transport</keyword>
<dbReference type="Proteomes" id="UP001245370">
    <property type="component" value="Unassembled WGS sequence"/>
</dbReference>
<name>A0A9W6CMT7_XANFL</name>
<dbReference type="Pfam" id="PF13458">
    <property type="entry name" value="Peripla_BP_6"/>
    <property type="match status" value="1"/>
</dbReference>
<dbReference type="CDD" id="cd06327">
    <property type="entry name" value="PBP1_SBP-like"/>
    <property type="match status" value="1"/>
</dbReference>
<evidence type="ECO:0000313" key="9">
    <source>
        <dbReference type="Proteomes" id="UP001245370"/>
    </source>
</evidence>
<protein>
    <submittedName>
        <fullName evidence="6">ABC transporter permease</fullName>
    </submittedName>
    <submittedName>
        <fullName evidence="7">Branched-chain amino acid transport system substrate-binding protein</fullName>
    </submittedName>
</protein>
<dbReference type="Proteomes" id="UP001144397">
    <property type="component" value="Unassembled WGS sequence"/>
</dbReference>
<dbReference type="Gene3D" id="3.40.50.2300">
    <property type="match status" value="2"/>
</dbReference>
<feature type="signal peptide" evidence="4">
    <location>
        <begin position="1"/>
        <end position="27"/>
    </location>
</feature>
<proteinExistence type="inferred from homology"/>
<comment type="caution">
    <text evidence="6">The sequence shown here is derived from an EMBL/GenBank/DDBJ whole genome shotgun (WGS) entry which is preliminary data.</text>
</comment>
<sequence length="411" mass="43800">MRAALVAATVLSCAVAVPITTAHKASAQDLPTFRIGVMNDQSSLYSDIAGPGSVTAAQMAVADFNPEKHGFKVEVVSADHQNKADIGSSVARRWYDLDKVDAIVDVPTSSVALAVADISRDKNKVFLVASAGTSDLTAKACTPNTVHWTYDTWALANGTARAMIKQGGDSWYFLTADYAFGHALERDAAEVVKANGGKVMGRALAPFQSSDFSSFILQAQGSGAKVVALANSGGDTINSVKQAAEFGLSQKQKLVSLLIFLSDIHSLGLKTAQGLMLTNAFYWDLNDGTRAFGKAFGARNNGRMPTMNQAGTYAATLHWMKAIAAMDKAKAHDGAAVVAKMKAMPTDDPLFGKGHIRADGRTIHDMYLWQVKTPEESKGPYDYLKLVATIPGDEAFRPMSPETCPMLKKAG</sequence>
<keyword evidence="3" id="KW-0813">Transport</keyword>
<gene>
    <name evidence="7" type="ORF">GGQ86_002682</name>
    <name evidence="6" type="ORF">XFLAVUS301_26000</name>
</gene>
<evidence type="ECO:0000256" key="2">
    <source>
        <dbReference type="ARBA" id="ARBA00022729"/>
    </source>
</evidence>
<dbReference type="EMBL" id="JAVDPY010000004">
    <property type="protein sequence ID" value="MDR6334206.1"/>
    <property type="molecule type" value="Genomic_DNA"/>
</dbReference>
<keyword evidence="2 4" id="KW-0732">Signal</keyword>
<evidence type="ECO:0000313" key="6">
    <source>
        <dbReference type="EMBL" id="GLI22926.1"/>
    </source>
</evidence>
<evidence type="ECO:0000256" key="3">
    <source>
        <dbReference type="ARBA" id="ARBA00022970"/>
    </source>
</evidence>
<dbReference type="InterPro" id="IPR028081">
    <property type="entry name" value="Leu-bd"/>
</dbReference>
<accession>A0A9W6CMT7</accession>
<dbReference type="SUPFAM" id="SSF53822">
    <property type="entry name" value="Periplasmic binding protein-like I"/>
    <property type="match status" value="1"/>
</dbReference>
<evidence type="ECO:0000313" key="8">
    <source>
        <dbReference type="Proteomes" id="UP001144397"/>
    </source>
</evidence>
<dbReference type="GeneID" id="95763382"/>
<organism evidence="6 8">
    <name type="scientific">Xanthobacter flavus</name>
    <dbReference type="NCBI Taxonomy" id="281"/>
    <lineage>
        <taxon>Bacteria</taxon>
        <taxon>Pseudomonadati</taxon>
        <taxon>Pseudomonadota</taxon>
        <taxon>Alphaproteobacteria</taxon>
        <taxon>Hyphomicrobiales</taxon>
        <taxon>Xanthobacteraceae</taxon>
        <taxon>Xanthobacter</taxon>
    </lineage>
</organism>
<evidence type="ECO:0000313" key="7">
    <source>
        <dbReference type="EMBL" id="MDR6334206.1"/>
    </source>
</evidence>
<keyword evidence="9" id="KW-1185">Reference proteome</keyword>
<dbReference type="InterPro" id="IPR028082">
    <property type="entry name" value="Peripla_BP_I"/>
</dbReference>
<feature type="chain" id="PRO_5040856997" evidence="4">
    <location>
        <begin position="28"/>
        <end position="411"/>
    </location>
</feature>
<dbReference type="PANTHER" id="PTHR30483:SF6">
    <property type="entry name" value="PERIPLASMIC BINDING PROTEIN OF ABC TRANSPORTER FOR NATURAL AMINO ACIDS"/>
    <property type="match status" value="1"/>
</dbReference>
<dbReference type="AlphaFoldDB" id="A0A9W6CMT7"/>
<comment type="similarity">
    <text evidence="1">Belongs to the leucine-binding protein family.</text>
</comment>
<feature type="domain" description="Leucine-binding protein" evidence="5">
    <location>
        <begin position="33"/>
        <end position="372"/>
    </location>
</feature>
<dbReference type="EMBL" id="BSDO01000003">
    <property type="protein sequence ID" value="GLI22926.1"/>
    <property type="molecule type" value="Genomic_DNA"/>
</dbReference>